<reference evidence="2" key="1">
    <citation type="submission" date="2017-09" db="EMBL/GenBank/DDBJ databases">
        <authorList>
            <person name="Varghese N."/>
            <person name="Submissions S."/>
        </authorList>
    </citation>
    <scope>NUCLEOTIDE SEQUENCE [LARGE SCALE GENOMIC DNA]</scope>
    <source>
        <strain evidence="2">CGMCC 1.8913</strain>
    </source>
</reference>
<sequence>MATQAQQALIKHDKHAVGNLNSIHVKTVAHGAIFLEDVDNFTLVELGFNAEGERTAKQLSDKAKKGYLAAAPERRYLDEELSAFYNAEGERGRIVIFEEGYTRFDTSAFKKNDGVDIIGHGMVAHFDIAEKVFIVSKADAPHADYAGSRNKFLVVANEEDLAYTHGQPIVRLEVEDLSPVAAAPVAGE</sequence>
<evidence type="ECO:0000313" key="2">
    <source>
        <dbReference type="Proteomes" id="UP000219356"/>
    </source>
</evidence>
<organism evidence="1 2">
    <name type="scientific">Terribacillus aidingensis</name>
    <dbReference type="NCBI Taxonomy" id="586416"/>
    <lineage>
        <taxon>Bacteria</taxon>
        <taxon>Bacillati</taxon>
        <taxon>Bacillota</taxon>
        <taxon>Bacilli</taxon>
        <taxon>Bacillales</taxon>
        <taxon>Bacillaceae</taxon>
        <taxon>Terribacillus</taxon>
    </lineage>
</organism>
<dbReference type="EMBL" id="OBEK01000002">
    <property type="protein sequence ID" value="SNZ09952.1"/>
    <property type="molecule type" value="Genomic_DNA"/>
</dbReference>
<protein>
    <submittedName>
        <fullName evidence="1">Uncharacterized protein</fullName>
    </submittedName>
</protein>
<proteinExistence type="predicted"/>
<dbReference type="OrthoDB" id="2905087at2"/>
<dbReference type="RefSeq" id="WP_097040689.1">
    <property type="nucleotide sequence ID" value="NZ_OBEK01000002.1"/>
</dbReference>
<keyword evidence="2" id="KW-1185">Reference proteome</keyword>
<gene>
    <name evidence="1" type="ORF">SAMN05421503_1434</name>
</gene>
<accession>A0A285NKD4</accession>
<name>A0A285NKD4_9BACI</name>
<dbReference type="AlphaFoldDB" id="A0A285NKD4"/>
<dbReference type="Proteomes" id="UP000219356">
    <property type="component" value="Unassembled WGS sequence"/>
</dbReference>
<evidence type="ECO:0000313" key="1">
    <source>
        <dbReference type="EMBL" id="SNZ09952.1"/>
    </source>
</evidence>